<dbReference type="PROSITE" id="PS50943">
    <property type="entry name" value="HTH_CROC1"/>
    <property type="match status" value="1"/>
</dbReference>
<dbReference type="PRINTS" id="PR00153">
    <property type="entry name" value="CSAPPISMRASE"/>
</dbReference>
<dbReference type="CDD" id="cd00317">
    <property type="entry name" value="cyclophilin"/>
    <property type="match status" value="1"/>
</dbReference>
<feature type="domain" description="HTH cro/C1-type" evidence="12">
    <location>
        <begin position="94"/>
        <end position="148"/>
    </location>
</feature>
<dbReference type="EC" id="5.2.1.8" evidence="5"/>
<evidence type="ECO:0000256" key="5">
    <source>
        <dbReference type="ARBA" id="ARBA00013194"/>
    </source>
</evidence>
<dbReference type="CDD" id="cd00093">
    <property type="entry name" value="HTH_XRE"/>
    <property type="match status" value="1"/>
</dbReference>
<accession>A0A2R4G3Z2</accession>
<dbReference type="Proteomes" id="UP000241454">
    <property type="component" value="Chromosome"/>
</dbReference>
<evidence type="ECO:0000256" key="3">
    <source>
        <dbReference type="ARBA" id="ARBA00004496"/>
    </source>
</evidence>
<keyword evidence="7" id="KW-0697">Rotamase</keyword>
<dbReference type="Gene3D" id="1.10.260.40">
    <property type="entry name" value="lambda repressor-like DNA-binding domains"/>
    <property type="match status" value="1"/>
</dbReference>
<comment type="subcellular location">
    <subcellularLocation>
        <location evidence="3">Cytoplasm</location>
    </subcellularLocation>
</comment>
<proteinExistence type="inferred from homology"/>
<evidence type="ECO:0000256" key="9">
    <source>
        <dbReference type="SAM" id="Coils"/>
    </source>
</evidence>
<reference evidence="13 14" key="1">
    <citation type="submission" date="2018-03" db="EMBL/GenBank/DDBJ databases">
        <authorList>
            <person name="Keele B.F."/>
        </authorList>
    </citation>
    <scope>NUCLEOTIDE SEQUENCE [LARGE SCALE GENOMIC DNA]</scope>
    <source>
        <strain evidence="13 14">1-11</strain>
    </source>
</reference>
<feature type="domain" description="PPIase cyclophilin-type" evidence="11">
    <location>
        <begin position="269"/>
        <end position="446"/>
    </location>
</feature>
<dbReference type="InterPro" id="IPR029000">
    <property type="entry name" value="Cyclophilin-like_dom_sf"/>
</dbReference>
<evidence type="ECO:0000256" key="6">
    <source>
        <dbReference type="ARBA" id="ARBA00022490"/>
    </source>
</evidence>
<dbReference type="Gene3D" id="2.40.100.10">
    <property type="entry name" value="Cyclophilin-like"/>
    <property type="match status" value="1"/>
</dbReference>
<evidence type="ECO:0000256" key="4">
    <source>
        <dbReference type="ARBA" id="ARBA00007365"/>
    </source>
</evidence>
<dbReference type="InterPro" id="IPR020892">
    <property type="entry name" value="Cyclophilin-type_PPIase_CS"/>
</dbReference>
<dbReference type="InterPro" id="IPR002130">
    <property type="entry name" value="Cyclophilin-type_PPIase_dom"/>
</dbReference>
<evidence type="ECO:0000313" key="14">
    <source>
        <dbReference type="Proteomes" id="UP000241454"/>
    </source>
</evidence>
<dbReference type="InterPro" id="IPR010982">
    <property type="entry name" value="Lambda_DNA-bd_dom_sf"/>
</dbReference>
<evidence type="ECO:0000259" key="12">
    <source>
        <dbReference type="PROSITE" id="PS50943"/>
    </source>
</evidence>
<dbReference type="GO" id="GO:0005737">
    <property type="term" value="C:cytoplasm"/>
    <property type="evidence" value="ECO:0007669"/>
    <property type="project" value="UniProtKB-SubCell"/>
</dbReference>
<dbReference type="PROSITE" id="PS50072">
    <property type="entry name" value="CSA_PPIASE_2"/>
    <property type="match status" value="1"/>
</dbReference>
<evidence type="ECO:0000256" key="2">
    <source>
        <dbReference type="ARBA" id="ARBA00002388"/>
    </source>
</evidence>
<dbReference type="GO" id="GO:0003677">
    <property type="term" value="F:DNA binding"/>
    <property type="evidence" value="ECO:0007669"/>
    <property type="project" value="InterPro"/>
</dbReference>
<keyword evidence="9" id="KW-0175">Coiled coil</keyword>
<dbReference type="SUPFAM" id="SSF47413">
    <property type="entry name" value="lambda repressor-like DNA-binding domains"/>
    <property type="match status" value="1"/>
</dbReference>
<keyword evidence="8 13" id="KW-0413">Isomerase</keyword>
<gene>
    <name evidence="13" type="ORF">C8077_06370</name>
</gene>
<feature type="coiled-coil region" evidence="9">
    <location>
        <begin position="148"/>
        <end position="189"/>
    </location>
</feature>
<dbReference type="SMART" id="SM00530">
    <property type="entry name" value="HTH_XRE"/>
    <property type="match status" value="1"/>
</dbReference>
<evidence type="ECO:0000313" key="13">
    <source>
        <dbReference type="EMBL" id="AVT45566.1"/>
    </source>
</evidence>
<dbReference type="Pfam" id="PF13443">
    <property type="entry name" value="HTH_26"/>
    <property type="match status" value="1"/>
</dbReference>
<dbReference type="PROSITE" id="PS00170">
    <property type="entry name" value="CSA_PPIASE_1"/>
    <property type="match status" value="1"/>
</dbReference>
<evidence type="ECO:0000256" key="1">
    <source>
        <dbReference type="ARBA" id="ARBA00000971"/>
    </source>
</evidence>
<dbReference type="EMBL" id="CP028341">
    <property type="protein sequence ID" value="AVT45566.1"/>
    <property type="molecule type" value="Genomic_DNA"/>
</dbReference>
<dbReference type="AlphaFoldDB" id="A0A2R4G3Z2"/>
<name>A0A2R4G3Z2_BIFAD</name>
<dbReference type="Pfam" id="PF00160">
    <property type="entry name" value="Pro_isomerase"/>
    <property type="match status" value="1"/>
</dbReference>
<evidence type="ECO:0000256" key="7">
    <source>
        <dbReference type="ARBA" id="ARBA00023110"/>
    </source>
</evidence>
<sequence length="448" mass="48982">METFPFQRQDLSARCHDLASTALPEMHPFQGLNFFFPNEFLFSKYSHTLEQLFGKCKFACYDSDIQIVEETTMTQENDRRNRAEQMASIIRQNLKRAITRQGVSQQEVARKAGMNPASFSQMLNGNKRLLFEDMYAVCDVLGLNIADLMDATSLQNEMQQKVEALLKQANQLTDQANNLKQQAVTLQHADALGNQAKGALVGVGSPRFLVSPFNPDAPIEGGISGAAKGALAGFVPYGVPSGSGSPSSPSKHGGIGVSGRSQAHETLRNMTTIIMHTSEGDIKINLFDDETPETVANFLGLATGEKEWIDPMTGQPSHEPFYNGLTFHRIIKDFMIQGGCPLGNGTGGPGYDFDDEIVPDLKFDHPYLLAMANAGLRRGMDGKIHGTNGSQFFITTVPTPWLDGHHTIFGEVADDDSKAVVDKLEAVNTDRMDRPTEPVGIVSVEVLK</sequence>
<dbReference type="GO" id="GO:0006457">
    <property type="term" value="P:protein folding"/>
    <property type="evidence" value="ECO:0007669"/>
    <property type="project" value="InterPro"/>
</dbReference>
<feature type="region of interest" description="Disordered" evidence="10">
    <location>
        <begin position="241"/>
        <end position="261"/>
    </location>
</feature>
<comment type="function">
    <text evidence="2">PPIases accelerate the folding of proteins. It catalyzes the cis-trans isomerization of proline imidic peptide bonds in oligopeptides.</text>
</comment>
<dbReference type="InterPro" id="IPR044666">
    <property type="entry name" value="Cyclophilin_A-like"/>
</dbReference>
<organism evidence="13 14">
    <name type="scientific">Bifidobacterium adolescentis</name>
    <dbReference type="NCBI Taxonomy" id="1680"/>
    <lineage>
        <taxon>Bacteria</taxon>
        <taxon>Bacillati</taxon>
        <taxon>Actinomycetota</taxon>
        <taxon>Actinomycetes</taxon>
        <taxon>Bifidobacteriales</taxon>
        <taxon>Bifidobacteriaceae</taxon>
        <taxon>Bifidobacterium</taxon>
    </lineage>
</organism>
<evidence type="ECO:0000259" key="11">
    <source>
        <dbReference type="PROSITE" id="PS50072"/>
    </source>
</evidence>
<dbReference type="PANTHER" id="PTHR45625:SF4">
    <property type="entry name" value="PEPTIDYLPROLYL ISOMERASE DOMAIN AND WD REPEAT-CONTAINING PROTEIN 1"/>
    <property type="match status" value="1"/>
</dbReference>
<comment type="similarity">
    <text evidence="4">Belongs to the cyclophilin-type PPIase family.</text>
</comment>
<dbReference type="GO" id="GO:0003755">
    <property type="term" value="F:peptidyl-prolyl cis-trans isomerase activity"/>
    <property type="evidence" value="ECO:0007669"/>
    <property type="project" value="UniProtKB-KW"/>
</dbReference>
<evidence type="ECO:0000256" key="10">
    <source>
        <dbReference type="SAM" id="MobiDB-lite"/>
    </source>
</evidence>
<feature type="compositionally biased region" description="Low complexity" evidence="10">
    <location>
        <begin position="241"/>
        <end position="252"/>
    </location>
</feature>
<protein>
    <recommendedName>
        <fullName evidence="5">peptidylprolyl isomerase</fullName>
        <ecNumber evidence="5">5.2.1.8</ecNumber>
    </recommendedName>
</protein>
<dbReference type="InterPro" id="IPR001387">
    <property type="entry name" value="Cro/C1-type_HTH"/>
</dbReference>
<comment type="catalytic activity">
    <reaction evidence="1">
        <text>[protein]-peptidylproline (omega=180) = [protein]-peptidylproline (omega=0)</text>
        <dbReference type="Rhea" id="RHEA:16237"/>
        <dbReference type="Rhea" id="RHEA-COMP:10747"/>
        <dbReference type="Rhea" id="RHEA-COMP:10748"/>
        <dbReference type="ChEBI" id="CHEBI:83833"/>
        <dbReference type="ChEBI" id="CHEBI:83834"/>
        <dbReference type="EC" id="5.2.1.8"/>
    </reaction>
</comment>
<keyword evidence="6" id="KW-0963">Cytoplasm</keyword>
<dbReference type="PANTHER" id="PTHR45625">
    <property type="entry name" value="PEPTIDYL-PROLYL CIS-TRANS ISOMERASE-RELATED"/>
    <property type="match status" value="1"/>
</dbReference>
<dbReference type="SUPFAM" id="SSF50891">
    <property type="entry name" value="Cyclophilin-like"/>
    <property type="match status" value="1"/>
</dbReference>
<dbReference type="FunFam" id="2.40.100.10:FF:000028">
    <property type="entry name" value="Peptidyl-prolyl cis-trans isomerase"/>
    <property type="match status" value="1"/>
</dbReference>
<evidence type="ECO:0000256" key="8">
    <source>
        <dbReference type="ARBA" id="ARBA00023235"/>
    </source>
</evidence>